<reference evidence="2 3" key="1">
    <citation type="submission" date="2018-10" db="EMBL/GenBank/DDBJ databases">
        <title>An updated phylogeny of the Alphaproteobacteria reveals that the parasitic Rickettsiales and Holosporales have independent origins.</title>
        <authorList>
            <person name="Munoz-Gomez S.A."/>
            <person name="Hess S."/>
            <person name="Burger G."/>
            <person name="Lang B.F."/>
            <person name="Susko E."/>
            <person name="Slamovits C.H."/>
            <person name="Roger A.J."/>
        </authorList>
    </citation>
    <scope>NUCLEOTIDE SEQUENCE [LARGE SCALE GENOMIC DNA]</scope>
    <source>
        <strain evidence="2">HOLO01</strain>
    </source>
</reference>
<comment type="caution">
    <text evidence="2">The sequence shown here is derived from an EMBL/GenBank/DDBJ whole genome shotgun (WGS) entry which is preliminary data.</text>
</comment>
<gene>
    <name evidence="2" type="ORF">EQU50_07585</name>
</gene>
<feature type="region of interest" description="Disordered" evidence="1">
    <location>
        <begin position="1"/>
        <end position="27"/>
    </location>
</feature>
<name>A0A4Q7DHD3_9PROT</name>
<sequence>MQQEIQNVSQRVNASRATHGDAPSTIVIGTSSHGKSTLITYLAGKPLVSSKGPRGFVLNTTDPLPGFTIGSSVGVGTRLPSSWYDSSSRVVYWDCPGFNDSRGPDTDVVNAFSIQQLFRPPSNVKIVIALREAELQQNSANFADLLKRVVDTFPDSDQLHQCISLVVTMHRDVDVEEVLKDIFAHSADNALFNETRVKSLVKFLSDNVRARVSVFPYPTAEGAYSATGRDPILQSINSSSFVRNIRSNVVVPARAREQVRELSLRTNQTIENYLRTTVFNCIERKAAAIIGRHERTGREMKADFASYAQMLTDVRQDNALNFIQDLQAVFGRLGGGVDHLNEIKKNVELLDSFRPLSTGVEYQMHRWKSGLGNSTTRLRELGNAPTQRINRRDVNQRELDDWWQIGDVFGKNRRNWGNHVALDRYEQDSTEFPGNLTVVDLETKSGTLIYGYNYGERGNSKWRHGPSFVSETERYI</sequence>
<evidence type="ECO:0008006" key="4">
    <source>
        <dbReference type="Google" id="ProtNLM"/>
    </source>
</evidence>
<proteinExistence type="predicted"/>
<protein>
    <recommendedName>
        <fullName evidence="4">G domain-containing protein</fullName>
    </recommendedName>
</protein>
<dbReference type="Proteomes" id="UP000293550">
    <property type="component" value="Unassembled WGS sequence"/>
</dbReference>
<dbReference type="InterPro" id="IPR027417">
    <property type="entry name" value="P-loop_NTPase"/>
</dbReference>
<accession>A0A4Q7DHD3</accession>
<organism evidence="2 3">
    <name type="scientific">Candidatus Finniella inopinata</name>
    <dbReference type="NCBI Taxonomy" id="1696036"/>
    <lineage>
        <taxon>Bacteria</taxon>
        <taxon>Pseudomonadati</taxon>
        <taxon>Pseudomonadota</taxon>
        <taxon>Alphaproteobacteria</taxon>
        <taxon>Holosporales</taxon>
        <taxon>Candidatus Paracaedibacteraceae</taxon>
        <taxon>Candidatus Finniella</taxon>
    </lineage>
</organism>
<dbReference type="OrthoDB" id="341217at2"/>
<evidence type="ECO:0000313" key="3">
    <source>
        <dbReference type="Proteomes" id="UP000293550"/>
    </source>
</evidence>
<evidence type="ECO:0000256" key="1">
    <source>
        <dbReference type="SAM" id="MobiDB-lite"/>
    </source>
</evidence>
<dbReference type="Gene3D" id="3.40.50.300">
    <property type="entry name" value="P-loop containing nucleotide triphosphate hydrolases"/>
    <property type="match status" value="1"/>
</dbReference>
<feature type="compositionally biased region" description="Polar residues" evidence="1">
    <location>
        <begin position="1"/>
        <end position="16"/>
    </location>
</feature>
<dbReference type="EMBL" id="SCFB01000017">
    <property type="protein sequence ID" value="RZI45314.1"/>
    <property type="molecule type" value="Genomic_DNA"/>
</dbReference>
<dbReference type="RefSeq" id="WP_130154525.1">
    <property type="nucleotide sequence ID" value="NZ_SCFB01000017.1"/>
</dbReference>
<dbReference type="AlphaFoldDB" id="A0A4Q7DHD3"/>
<evidence type="ECO:0000313" key="2">
    <source>
        <dbReference type="EMBL" id="RZI45314.1"/>
    </source>
</evidence>
<dbReference type="CDD" id="cd00882">
    <property type="entry name" value="Ras_like_GTPase"/>
    <property type="match status" value="1"/>
</dbReference>
<dbReference type="SUPFAM" id="SSF52540">
    <property type="entry name" value="P-loop containing nucleoside triphosphate hydrolases"/>
    <property type="match status" value="1"/>
</dbReference>
<keyword evidence="3" id="KW-1185">Reference proteome</keyword>